<feature type="region of interest" description="Disordered" evidence="10">
    <location>
        <begin position="1"/>
        <end position="34"/>
    </location>
</feature>
<feature type="compositionally biased region" description="Basic residues" evidence="10">
    <location>
        <begin position="129"/>
        <end position="138"/>
    </location>
</feature>
<feature type="compositionally biased region" description="Polar residues" evidence="10">
    <location>
        <begin position="24"/>
        <end position="33"/>
    </location>
</feature>
<dbReference type="Pfam" id="PF13097">
    <property type="entry name" value="CENP-U"/>
    <property type="match status" value="1"/>
</dbReference>
<evidence type="ECO:0000313" key="12">
    <source>
        <dbReference type="RefSeq" id="XP_034078713.1"/>
    </source>
</evidence>
<dbReference type="AlphaFoldDB" id="A0A6P8UPP1"/>
<accession>A0A6P8UPP1</accession>
<protein>
    <recommendedName>
        <fullName evidence="4">Centromere protein U</fullName>
    </recommendedName>
    <alternativeName>
        <fullName evidence="9">MLF1-interacting protein</fullName>
    </alternativeName>
</protein>
<dbReference type="Proteomes" id="UP000515161">
    <property type="component" value="Unplaced"/>
</dbReference>
<dbReference type="GO" id="GO:0005634">
    <property type="term" value="C:nucleus"/>
    <property type="evidence" value="ECO:0007669"/>
    <property type="project" value="UniProtKB-SubCell"/>
</dbReference>
<dbReference type="PANTHER" id="PTHR32222:SF1">
    <property type="entry name" value="CENTROMERE PROTEIN U"/>
    <property type="match status" value="1"/>
</dbReference>
<evidence type="ECO:0000256" key="1">
    <source>
        <dbReference type="ARBA" id="ARBA00004123"/>
    </source>
</evidence>
<dbReference type="GO" id="GO:0000775">
    <property type="term" value="C:chromosome, centromeric region"/>
    <property type="evidence" value="ECO:0007669"/>
    <property type="project" value="UniProtKB-SubCell"/>
</dbReference>
<evidence type="ECO:0000256" key="9">
    <source>
        <dbReference type="ARBA" id="ARBA00031456"/>
    </source>
</evidence>
<dbReference type="RefSeq" id="XP_034078713.1">
    <property type="nucleotide sequence ID" value="XM_034222822.1"/>
</dbReference>
<evidence type="ECO:0000256" key="6">
    <source>
        <dbReference type="ARBA" id="ARBA00023054"/>
    </source>
</evidence>
<name>A0A6P8UPP1_GYMAC</name>
<keyword evidence="8" id="KW-0137">Centromere</keyword>
<evidence type="ECO:0000256" key="10">
    <source>
        <dbReference type="SAM" id="MobiDB-lite"/>
    </source>
</evidence>
<evidence type="ECO:0000313" key="11">
    <source>
        <dbReference type="Proteomes" id="UP000515161"/>
    </source>
</evidence>
<reference evidence="12" key="1">
    <citation type="submission" date="2025-08" db="UniProtKB">
        <authorList>
            <consortium name="RefSeq"/>
        </authorList>
    </citation>
    <scope>IDENTIFICATION</scope>
</reference>
<keyword evidence="7" id="KW-0539">Nucleus</keyword>
<evidence type="ECO:0000256" key="5">
    <source>
        <dbReference type="ARBA" id="ARBA00022454"/>
    </source>
</evidence>
<evidence type="ECO:0000256" key="3">
    <source>
        <dbReference type="ARBA" id="ARBA00010440"/>
    </source>
</evidence>
<dbReference type="GeneID" id="117550387"/>
<evidence type="ECO:0000256" key="2">
    <source>
        <dbReference type="ARBA" id="ARBA00004584"/>
    </source>
</evidence>
<keyword evidence="5" id="KW-0158">Chromosome</keyword>
<feature type="region of interest" description="Disordered" evidence="10">
    <location>
        <begin position="65"/>
        <end position="222"/>
    </location>
</feature>
<keyword evidence="11" id="KW-1185">Reference proteome</keyword>
<organism evidence="11 12">
    <name type="scientific">Gymnodraco acuticeps</name>
    <name type="common">Antarctic dragonfish</name>
    <dbReference type="NCBI Taxonomy" id="8218"/>
    <lineage>
        <taxon>Eukaryota</taxon>
        <taxon>Metazoa</taxon>
        <taxon>Chordata</taxon>
        <taxon>Craniata</taxon>
        <taxon>Vertebrata</taxon>
        <taxon>Euteleostomi</taxon>
        <taxon>Actinopterygii</taxon>
        <taxon>Neopterygii</taxon>
        <taxon>Teleostei</taxon>
        <taxon>Neoteleostei</taxon>
        <taxon>Acanthomorphata</taxon>
        <taxon>Eupercaria</taxon>
        <taxon>Perciformes</taxon>
        <taxon>Notothenioidei</taxon>
        <taxon>Bathydraconidae</taxon>
        <taxon>Gymnodraco</taxon>
    </lineage>
</organism>
<sequence>MSAIKGRGAKVRTVKQHESKKGSSNENTDSPNLSAIDRASFLEGLQLNYGNPLHSTALEEDLNVEEQVNGGKAGKKEIPQTLKAAGKQRGAEEKRKEVQRDEEGKEEEEKKKRRSAVKTSAARPEKNQLVKKGKKRKSGMSCDPEPQEPSDSGGAHQLSSEEEDGGEERSWCPSPKTARFYRLGRKSSSEKSKSKKSSSGSASPEPETASTDKQKRQRGGQGGTQLEVVLEAFLDFCDQYRESLESNTLKECVDSFSSNVENQLLEKISTSKELKVLKRENIKVASSIRTKTQRLLDAKNELMSMVPPACQLCY</sequence>
<feature type="compositionally biased region" description="Basic and acidic residues" evidence="10">
    <location>
        <begin position="89"/>
        <end position="110"/>
    </location>
</feature>
<dbReference type="InterPro" id="IPR025214">
    <property type="entry name" value="CENP-U"/>
</dbReference>
<comment type="subcellular location">
    <subcellularLocation>
        <location evidence="2">Chromosome</location>
        <location evidence="2">Centromere</location>
    </subcellularLocation>
    <subcellularLocation>
        <location evidence="1">Nucleus</location>
    </subcellularLocation>
</comment>
<comment type="similarity">
    <text evidence="3">Belongs to the CENP-U/AME1 family.</text>
</comment>
<dbReference type="PANTHER" id="PTHR32222">
    <property type="entry name" value="CENTROMERE PROTEIN U"/>
    <property type="match status" value="1"/>
</dbReference>
<evidence type="ECO:0000256" key="7">
    <source>
        <dbReference type="ARBA" id="ARBA00023242"/>
    </source>
</evidence>
<keyword evidence="6" id="KW-0175">Coiled coil</keyword>
<dbReference type="CTD" id="79682"/>
<evidence type="ECO:0000256" key="8">
    <source>
        <dbReference type="ARBA" id="ARBA00023328"/>
    </source>
</evidence>
<proteinExistence type="inferred from homology"/>
<evidence type="ECO:0000256" key="4">
    <source>
        <dbReference type="ARBA" id="ARBA00016402"/>
    </source>
</evidence>
<gene>
    <name evidence="12" type="primary">cenpu</name>
</gene>